<dbReference type="SUPFAM" id="SSF161098">
    <property type="entry name" value="MetI-like"/>
    <property type="match status" value="1"/>
</dbReference>
<dbReference type="InterPro" id="IPR035906">
    <property type="entry name" value="MetI-like_sf"/>
</dbReference>
<name>A0AAE3ZAV0_9ACTN</name>
<evidence type="ECO:0000313" key="11">
    <source>
        <dbReference type="Proteomes" id="UP001180845"/>
    </source>
</evidence>
<dbReference type="PANTHER" id="PTHR43386">
    <property type="entry name" value="OLIGOPEPTIDE TRANSPORT SYSTEM PERMEASE PROTEIN APPC"/>
    <property type="match status" value="1"/>
</dbReference>
<feature type="transmembrane region" description="Helical" evidence="7">
    <location>
        <begin position="215"/>
        <end position="236"/>
    </location>
</feature>
<feature type="region of interest" description="Disordered" evidence="8">
    <location>
        <begin position="1"/>
        <end position="33"/>
    </location>
</feature>
<dbReference type="PROSITE" id="PS50928">
    <property type="entry name" value="ABC_TM1"/>
    <property type="match status" value="1"/>
</dbReference>
<dbReference type="Gene3D" id="1.10.3720.10">
    <property type="entry name" value="MetI-like"/>
    <property type="match status" value="1"/>
</dbReference>
<comment type="subcellular location">
    <subcellularLocation>
        <location evidence="1 7">Cell membrane</location>
        <topology evidence="1 7">Multi-pass membrane protein</topology>
    </subcellularLocation>
</comment>
<keyword evidence="4 7" id="KW-0812">Transmembrane</keyword>
<feature type="transmembrane region" description="Helical" evidence="7">
    <location>
        <begin position="270"/>
        <end position="295"/>
    </location>
</feature>
<keyword evidence="2 7" id="KW-0813">Transport</keyword>
<sequence>MVDRGETVPTTPSRASEQWRDAARSRAGTPRGRAADVRARARLWGSLGTLTVLALAALIVPALFDGEGLVRYAAIRLPPSPAHPFGTDTAGRDLLVRSLAGLRVSLLVAAVSALVSTVLGSAVGAVAGALGGWGDRLLMRAVDTINAVPHLLLGIVIVALYRGSLLAVMLSIALTHWATVARIVRSEVLSLRQRPYIDAAISGGASRWRVLRRHLLPAIVPQAALSAVLLIPHAVFHETTLSFLGLGLPPHMASIGTILGDGRAAVLLGAWWIILFPSLLLVATTLAVSGIAASWRDRVVPRRRSELAL</sequence>
<dbReference type="InterPro" id="IPR000515">
    <property type="entry name" value="MetI-like"/>
</dbReference>
<evidence type="ECO:0000259" key="9">
    <source>
        <dbReference type="PROSITE" id="PS50928"/>
    </source>
</evidence>
<evidence type="ECO:0000256" key="6">
    <source>
        <dbReference type="ARBA" id="ARBA00023136"/>
    </source>
</evidence>
<evidence type="ECO:0000313" key="10">
    <source>
        <dbReference type="EMBL" id="MDR7300540.1"/>
    </source>
</evidence>
<comment type="caution">
    <text evidence="10">The sequence shown here is derived from an EMBL/GenBank/DDBJ whole genome shotgun (WGS) entry which is preliminary data.</text>
</comment>
<keyword evidence="11" id="KW-1185">Reference proteome</keyword>
<comment type="similarity">
    <text evidence="7">Belongs to the binding-protein-dependent transport system permease family.</text>
</comment>
<accession>A0AAE3ZAV0</accession>
<evidence type="ECO:0000256" key="2">
    <source>
        <dbReference type="ARBA" id="ARBA00022448"/>
    </source>
</evidence>
<evidence type="ECO:0000256" key="7">
    <source>
        <dbReference type="RuleBase" id="RU363032"/>
    </source>
</evidence>
<feature type="transmembrane region" description="Helical" evidence="7">
    <location>
        <begin position="104"/>
        <end position="130"/>
    </location>
</feature>
<dbReference type="AlphaFoldDB" id="A0AAE3ZAV0"/>
<evidence type="ECO:0000256" key="8">
    <source>
        <dbReference type="SAM" id="MobiDB-lite"/>
    </source>
</evidence>
<dbReference type="InterPro" id="IPR050366">
    <property type="entry name" value="BP-dependent_transpt_permease"/>
</dbReference>
<dbReference type="CDD" id="cd06261">
    <property type="entry name" value="TM_PBP2"/>
    <property type="match status" value="1"/>
</dbReference>
<keyword evidence="6 7" id="KW-0472">Membrane</keyword>
<evidence type="ECO:0000256" key="5">
    <source>
        <dbReference type="ARBA" id="ARBA00022989"/>
    </source>
</evidence>
<dbReference type="RefSeq" id="WP_310269480.1">
    <property type="nucleotide sequence ID" value="NZ_JAVDXW010000001.1"/>
</dbReference>
<dbReference type="Pfam" id="PF00528">
    <property type="entry name" value="BPD_transp_1"/>
    <property type="match status" value="1"/>
</dbReference>
<gene>
    <name evidence="10" type="ORF">JOF55_000721</name>
</gene>
<evidence type="ECO:0000256" key="4">
    <source>
        <dbReference type="ARBA" id="ARBA00022692"/>
    </source>
</evidence>
<feature type="domain" description="ABC transmembrane type-1" evidence="9">
    <location>
        <begin position="102"/>
        <end position="292"/>
    </location>
</feature>
<keyword evidence="5 7" id="KW-1133">Transmembrane helix</keyword>
<dbReference type="Proteomes" id="UP001180845">
    <property type="component" value="Unassembled WGS sequence"/>
</dbReference>
<proteinExistence type="inferred from homology"/>
<keyword evidence="3" id="KW-1003">Cell membrane</keyword>
<feature type="transmembrane region" description="Helical" evidence="7">
    <location>
        <begin position="43"/>
        <end position="64"/>
    </location>
</feature>
<dbReference type="PANTHER" id="PTHR43386:SF23">
    <property type="entry name" value="ABC TRANSPORTER"/>
    <property type="match status" value="1"/>
</dbReference>
<reference evidence="10" key="1">
    <citation type="submission" date="2023-07" db="EMBL/GenBank/DDBJ databases">
        <title>Sequencing the genomes of 1000 actinobacteria strains.</title>
        <authorList>
            <person name="Klenk H.-P."/>
        </authorList>
    </citation>
    <scope>NUCLEOTIDE SEQUENCE</scope>
    <source>
        <strain evidence="10">DSM 45977</strain>
    </source>
</reference>
<organism evidence="10 11">
    <name type="scientific">Haloactinomyces albus</name>
    <dbReference type="NCBI Taxonomy" id="1352928"/>
    <lineage>
        <taxon>Bacteria</taxon>
        <taxon>Bacillati</taxon>
        <taxon>Actinomycetota</taxon>
        <taxon>Actinomycetes</taxon>
        <taxon>Actinopolysporales</taxon>
        <taxon>Actinopolysporaceae</taxon>
        <taxon>Haloactinomyces</taxon>
    </lineage>
</organism>
<dbReference type="GO" id="GO:0005886">
    <property type="term" value="C:plasma membrane"/>
    <property type="evidence" value="ECO:0007669"/>
    <property type="project" value="UniProtKB-SubCell"/>
</dbReference>
<dbReference type="GO" id="GO:0055085">
    <property type="term" value="P:transmembrane transport"/>
    <property type="evidence" value="ECO:0007669"/>
    <property type="project" value="InterPro"/>
</dbReference>
<dbReference type="EMBL" id="JAVDXW010000001">
    <property type="protein sequence ID" value="MDR7300540.1"/>
    <property type="molecule type" value="Genomic_DNA"/>
</dbReference>
<evidence type="ECO:0000256" key="3">
    <source>
        <dbReference type="ARBA" id="ARBA00022475"/>
    </source>
</evidence>
<evidence type="ECO:0000256" key="1">
    <source>
        <dbReference type="ARBA" id="ARBA00004651"/>
    </source>
</evidence>
<protein>
    <submittedName>
        <fullName evidence="10">Peptide/nickel transport system permease protein</fullName>
    </submittedName>
</protein>